<dbReference type="Pfam" id="PF22285">
    <property type="entry name" value="DUF6962"/>
    <property type="match status" value="1"/>
</dbReference>
<keyword evidence="3" id="KW-1185">Reference proteome</keyword>
<proteinExistence type="predicted"/>
<dbReference type="InterPro" id="IPR054235">
    <property type="entry name" value="DUF6962"/>
</dbReference>
<dbReference type="Proteomes" id="UP001054820">
    <property type="component" value="Chromosome"/>
</dbReference>
<keyword evidence="1" id="KW-0812">Transmembrane</keyword>
<accession>A0ABM7MBZ8</accession>
<evidence type="ECO:0000313" key="3">
    <source>
        <dbReference type="Proteomes" id="UP001054820"/>
    </source>
</evidence>
<keyword evidence="1" id="KW-1133">Transmembrane helix</keyword>
<gene>
    <name evidence="2" type="ORF">THMIRHAM_06980</name>
</gene>
<feature type="transmembrane region" description="Helical" evidence="1">
    <location>
        <begin position="74"/>
        <end position="94"/>
    </location>
</feature>
<name>A0ABM7MBZ8_9GAMM</name>
<feature type="transmembrane region" description="Helical" evidence="1">
    <location>
        <begin position="130"/>
        <end position="151"/>
    </location>
</feature>
<sequence>MEFIDLANEQSTAITDALLALIALASLVYLRQNLTTQKWKLQIWVGLFGVLTFASSLGAVVHGFKIPFELQTNLWHLLNFSLALLVSLFAIASTNDIFSEKTSRRVLPFVLFIALIFFVSTLFWPDSFNIFIIYQLTIMLYSLSGYFWLAYTDKLKGSVYMTLGILITITASFIQTTELSVTLIWLFDHNGIYHLIQILGVISLVIGIKRGLG</sequence>
<evidence type="ECO:0000313" key="2">
    <source>
        <dbReference type="EMBL" id="BCN92913.1"/>
    </source>
</evidence>
<protein>
    <submittedName>
        <fullName evidence="2">Uncharacterized protein</fullName>
    </submittedName>
</protein>
<evidence type="ECO:0000256" key="1">
    <source>
        <dbReference type="SAM" id="Phobius"/>
    </source>
</evidence>
<feature type="transmembrane region" description="Helical" evidence="1">
    <location>
        <begin position="42"/>
        <end position="62"/>
    </location>
</feature>
<keyword evidence="1" id="KW-0472">Membrane</keyword>
<feature type="transmembrane region" description="Helical" evidence="1">
    <location>
        <begin position="12"/>
        <end position="30"/>
    </location>
</feature>
<dbReference type="RefSeq" id="WP_237263260.1">
    <property type="nucleotide sequence ID" value="NZ_AP024202.1"/>
</dbReference>
<feature type="transmembrane region" description="Helical" evidence="1">
    <location>
        <begin position="106"/>
        <end position="124"/>
    </location>
</feature>
<reference evidence="2" key="1">
    <citation type="journal article" date="2022" name="Arch. Microbiol.">
        <title>Thiomicrorhabdus immobilis sp. nov., a mesophilic sulfur-oxidizing bacterium isolated from sediment of a brackish lake in northern Japan.</title>
        <authorList>
            <person name="Kojima H."/>
            <person name="Mochizuki J."/>
            <person name="Kanda M."/>
            <person name="Watanabe T."/>
            <person name="Fukui M."/>
        </authorList>
    </citation>
    <scope>NUCLEOTIDE SEQUENCE</scope>
    <source>
        <strain evidence="2">Am19</strain>
    </source>
</reference>
<organism evidence="2 3">
    <name type="scientific">Thiomicrorhabdus immobilis</name>
    <dbReference type="NCBI Taxonomy" id="2791037"/>
    <lineage>
        <taxon>Bacteria</taxon>
        <taxon>Pseudomonadati</taxon>
        <taxon>Pseudomonadota</taxon>
        <taxon>Gammaproteobacteria</taxon>
        <taxon>Thiotrichales</taxon>
        <taxon>Piscirickettsiaceae</taxon>
        <taxon>Thiomicrorhabdus</taxon>
    </lineage>
</organism>
<feature type="transmembrane region" description="Helical" evidence="1">
    <location>
        <begin position="191"/>
        <end position="208"/>
    </location>
</feature>
<dbReference type="EMBL" id="AP024202">
    <property type="protein sequence ID" value="BCN92913.1"/>
    <property type="molecule type" value="Genomic_DNA"/>
</dbReference>
<feature type="transmembrane region" description="Helical" evidence="1">
    <location>
        <begin position="163"/>
        <end position="185"/>
    </location>
</feature>